<evidence type="ECO:0000256" key="2">
    <source>
        <dbReference type="SAM" id="MobiDB-lite"/>
    </source>
</evidence>
<comment type="caution">
    <text evidence="5">The sequence shown here is derived from an EMBL/GenBank/DDBJ whole genome shotgun (WGS) entry which is preliminary data.</text>
</comment>
<dbReference type="Proteomes" id="UP000582837">
    <property type="component" value="Unassembled WGS sequence"/>
</dbReference>
<evidence type="ECO:0000313" key="6">
    <source>
        <dbReference type="Proteomes" id="UP000582837"/>
    </source>
</evidence>
<keyword evidence="3" id="KW-0812">Transmembrane</keyword>
<comment type="similarity">
    <text evidence="1">Belongs to the transglycosylase Slt family.</text>
</comment>
<organism evidence="5 6">
    <name type="scientific">Longimicrobium terrae</name>
    <dbReference type="NCBI Taxonomy" id="1639882"/>
    <lineage>
        <taxon>Bacteria</taxon>
        <taxon>Pseudomonadati</taxon>
        <taxon>Gemmatimonadota</taxon>
        <taxon>Longimicrobiia</taxon>
        <taxon>Longimicrobiales</taxon>
        <taxon>Longimicrobiaceae</taxon>
        <taxon>Longimicrobium</taxon>
    </lineage>
</organism>
<evidence type="ECO:0000259" key="4">
    <source>
        <dbReference type="Pfam" id="PF01464"/>
    </source>
</evidence>
<evidence type="ECO:0000256" key="3">
    <source>
        <dbReference type="SAM" id="Phobius"/>
    </source>
</evidence>
<proteinExistence type="inferred from homology"/>
<dbReference type="Pfam" id="PF01464">
    <property type="entry name" value="SLT"/>
    <property type="match status" value="1"/>
</dbReference>
<feature type="transmembrane region" description="Helical" evidence="3">
    <location>
        <begin position="20"/>
        <end position="41"/>
    </location>
</feature>
<sequence length="247" mass="27226">MTGPAQQPARTQYGLAGIPRWVLLALPLILLGGVALGLTSGSVPERFAPRRGVPDSLRELRVPVPRTPSLVSTPNLERLVERPRSHRDLTVLAMSERYHLTRTMAHMVYDAAAEAGLDPELGFRLIRVESVFDPRAVGQGGAAGLVQMMPGTARALDPEIDTTRELMDPHTNLRLGFRLLRENILRYQKQGDDAVRLGVIAYNRGENSVDRALRRGRDPENGYGKRVLGPIHHGGKPYQGTGLRPKE</sequence>
<dbReference type="AlphaFoldDB" id="A0A841GPS9"/>
<dbReference type="PANTHER" id="PTHR37423:SF2">
    <property type="entry name" value="MEMBRANE-BOUND LYTIC MUREIN TRANSGLYCOSYLASE C"/>
    <property type="match status" value="1"/>
</dbReference>
<feature type="region of interest" description="Disordered" evidence="2">
    <location>
        <begin position="214"/>
        <end position="247"/>
    </location>
</feature>
<keyword evidence="3" id="KW-1133">Transmembrane helix</keyword>
<dbReference type="Gene3D" id="1.10.530.10">
    <property type="match status" value="1"/>
</dbReference>
<reference evidence="5 6" key="1">
    <citation type="submission" date="2020-08" db="EMBL/GenBank/DDBJ databases">
        <title>Genomic Encyclopedia of Type Strains, Phase IV (KMG-IV): sequencing the most valuable type-strain genomes for metagenomic binning, comparative biology and taxonomic classification.</title>
        <authorList>
            <person name="Goeker M."/>
        </authorList>
    </citation>
    <scope>NUCLEOTIDE SEQUENCE [LARGE SCALE GENOMIC DNA]</scope>
    <source>
        <strain evidence="5 6">DSM 29007</strain>
    </source>
</reference>
<dbReference type="InterPro" id="IPR008258">
    <property type="entry name" value="Transglycosylase_SLT_dom_1"/>
</dbReference>
<keyword evidence="3" id="KW-0472">Membrane</keyword>
<dbReference type="RefSeq" id="WP_170031615.1">
    <property type="nucleotide sequence ID" value="NZ_JABDTL010000001.1"/>
</dbReference>
<dbReference type="EMBL" id="JACHIA010000001">
    <property type="protein sequence ID" value="MBB6068990.1"/>
    <property type="molecule type" value="Genomic_DNA"/>
</dbReference>
<accession>A0A841GPS9</accession>
<name>A0A841GPS9_9BACT</name>
<feature type="domain" description="Transglycosylase SLT" evidence="4">
    <location>
        <begin position="110"/>
        <end position="217"/>
    </location>
</feature>
<evidence type="ECO:0000313" key="5">
    <source>
        <dbReference type="EMBL" id="MBB6068990.1"/>
    </source>
</evidence>
<keyword evidence="6" id="KW-1185">Reference proteome</keyword>
<gene>
    <name evidence="5" type="ORF">HNQ61_000601</name>
</gene>
<evidence type="ECO:0000256" key="1">
    <source>
        <dbReference type="ARBA" id="ARBA00007734"/>
    </source>
</evidence>
<dbReference type="PANTHER" id="PTHR37423">
    <property type="entry name" value="SOLUBLE LYTIC MUREIN TRANSGLYCOSYLASE-RELATED"/>
    <property type="match status" value="1"/>
</dbReference>
<dbReference type="SUPFAM" id="SSF53955">
    <property type="entry name" value="Lysozyme-like"/>
    <property type="match status" value="1"/>
</dbReference>
<protein>
    <recommendedName>
        <fullName evidence="4">Transglycosylase SLT domain-containing protein</fullName>
    </recommendedName>
</protein>
<dbReference type="InterPro" id="IPR023346">
    <property type="entry name" value="Lysozyme-like_dom_sf"/>
</dbReference>